<evidence type="ECO:0000256" key="1">
    <source>
        <dbReference type="SAM" id="MobiDB-lite"/>
    </source>
</evidence>
<reference evidence="2 4" key="1">
    <citation type="journal article" date="2017" name="Nature">
        <title>The sunflower genome provides insights into oil metabolism, flowering and Asterid evolution.</title>
        <authorList>
            <person name="Badouin H."/>
            <person name="Gouzy J."/>
            <person name="Grassa C.J."/>
            <person name="Murat F."/>
            <person name="Staton S.E."/>
            <person name="Cottret L."/>
            <person name="Lelandais-Briere C."/>
            <person name="Owens G.L."/>
            <person name="Carrere S."/>
            <person name="Mayjonade B."/>
            <person name="Legrand L."/>
            <person name="Gill N."/>
            <person name="Kane N.C."/>
            <person name="Bowers J.E."/>
            <person name="Hubner S."/>
            <person name="Bellec A."/>
            <person name="Berard A."/>
            <person name="Berges H."/>
            <person name="Blanchet N."/>
            <person name="Boniface M.C."/>
            <person name="Brunel D."/>
            <person name="Catrice O."/>
            <person name="Chaidir N."/>
            <person name="Claudel C."/>
            <person name="Donnadieu C."/>
            <person name="Faraut T."/>
            <person name="Fievet G."/>
            <person name="Helmstetter N."/>
            <person name="King M."/>
            <person name="Knapp S.J."/>
            <person name="Lai Z."/>
            <person name="Le Paslier M.C."/>
            <person name="Lippi Y."/>
            <person name="Lorenzon L."/>
            <person name="Mandel J.R."/>
            <person name="Marage G."/>
            <person name="Marchand G."/>
            <person name="Marquand E."/>
            <person name="Bret-Mestries E."/>
            <person name="Morien E."/>
            <person name="Nambeesan S."/>
            <person name="Nguyen T."/>
            <person name="Pegot-Espagnet P."/>
            <person name="Pouilly N."/>
            <person name="Raftis F."/>
            <person name="Sallet E."/>
            <person name="Schiex T."/>
            <person name="Thomas J."/>
            <person name="Vandecasteele C."/>
            <person name="Vares D."/>
            <person name="Vear F."/>
            <person name="Vautrin S."/>
            <person name="Crespi M."/>
            <person name="Mangin B."/>
            <person name="Burke J.M."/>
            <person name="Salse J."/>
            <person name="Munos S."/>
            <person name="Vincourt P."/>
            <person name="Rieseberg L.H."/>
            <person name="Langlade N.B."/>
        </authorList>
    </citation>
    <scope>NUCLEOTIDE SEQUENCE [LARGE SCALE GENOMIC DNA]</scope>
    <source>
        <strain evidence="4">cv. SF193</strain>
        <tissue evidence="2">Leaves</tissue>
    </source>
</reference>
<reference evidence="2" key="3">
    <citation type="submission" date="2020-06" db="EMBL/GenBank/DDBJ databases">
        <title>Helianthus annuus Genome sequencing and assembly Release 2.</title>
        <authorList>
            <person name="Gouzy J."/>
            <person name="Langlade N."/>
            <person name="Munos S."/>
        </authorList>
    </citation>
    <scope>NUCLEOTIDE SEQUENCE</scope>
    <source>
        <tissue evidence="2">Leaves</tissue>
    </source>
</reference>
<feature type="region of interest" description="Disordered" evidence="1">
    <location>
        <begin position="35"/>
        <end position="60"/>
    </location>
</feature>
<protein>
    <submittedName>
        <fullName evidence="3">Uncharacterized protein</fullName>
    </submittedName>
</protein>
<proteinExistence type="predicted"/>
<dbReference type="EMBL" id="CM007894">
    <property type="protein sequence ID" value="OTG25069.1"/>
    <property type="molecule type" value="Genomic_DNA"/>
</dbReference>
<dbReference type="AlphaFoldDB" id="A0A251UPU9"/>
<evidence type="ECO:0000313" key="4">
    <source>
        <dbReference type="Proteomes" id="UP000215914"/>
    </source>
</evidence>
<evidence type="ECO:0000313" key="2">
    <source>
        <dbReference type="EMBL" id="KAF5805146.1"/>
    </source>
</evidence>
<accession>A0A251UPU9</accession>
<evidence type="ECO:0000313" key="3">
    <source>
        <dbReference type="EMBL" id="OTG25069.1"/>
    </source>
</evidence>
<name>A0A251UPU9_HELAN</name>
<gene>
    <name evidence="3" type="ORF">HannXRQ_Chr05g0143641</name>
    <name evidence="2" type="ORF">HanXRQr2_Chr05g0205691</name>
</gene>
<reference evidence="3" key="2">
    <citation type="submission" date="2017-02" db="EMBL/GenBank/DDBJ databases">
        <title>Sunflower complete genome.</title>
        <authorList>
            <person name="Langlade N."/>
            <person name="Munos S."/>
        </authorList>
    </citation>
    <scope>NUCLEOTIDE SEQUENCE [LARGE SCALE GENOMIC DNA]</scope>
    <source>
        <tissue evidence="3">Leaves</tissue>
    </source>
</reference>
<dbReference type="Proteomes" id="UP000215914">
    <property type="component" value="Chromosome 5"/>
</dbReference>
<keyword evidence="4" id="KW-1185">Reference proteome</keyword>
<dbReference type="Gramene" id="mRNA:HanXRQr2_Chr05g0205691">
    <property type="protein sequence ID" value="mRNA:HanXRQr2_Chr05g0205691"/>
    <property type="gene ID" value="HanXRQr2_Chr05g0205691"/>
</dbReference>
<dbReference type="EMBL" id="MNCJ02000320">
    <property type="protein sequence ID" value="KAF5805146.1"/>
    <property type="molecule type" value="Genomic_DNA"/>
</dbReference>
<organism evidence="3 4">
    <name type="scientific">Helianthus annuus</name>
    <name type="common">Common sunflower</name>
    <dbReference type="NCBI Taxonomy" id="4232"/>
    <lineage>
        <taxon>Eukaryota</taxon>
        <taxon>Viridiplantae</taxon>
        <taxon>Streptophyta</taxon>
        <taxon>Embryophyta</taxon>
        <taxon>Tracheophyta</taxon>
        <taxon>Spermatophyta</taxon>
        <taxon>Magnoliopsida</taxon>
        <taxon>eudicotyledons</taxon>
        <taxon>Gunneridae</taxon>
        <taxon>Pentapetalae</taxon>
        <taxon>asterids</taxon>
        <taxon>campanulids</taxon>
        <taxon>Asterales</taxon>
        <taxon>Asteraceae</taxon>
        <taxon>Asteroideae</taxon>
        <taxon>Heliantheae alliance</taxon>
        <taxon>Heliantheae</taxon>
        <taxon>Helianthus</taxon>
    </lineage>
</organism>
<dbReference type="InParanoid" id="A0A251UPU9"/>
<sequence>MPYAVEYGPIKIGELQRTMKQSILVAMVRHKSRSRTTGVVSPKIGRLMTRSPKSKCTHTPDGAIFRKEVAHKWALSSNFQVRQLDRVRC</sequence>